<dbReference type="STRING" id="77166.U4UQ40"/>
<dbReference type="Pfam" id="PF00078">
    <property type="entry name" value="RVT_1"/>
    <property type="match status" value="1"/>
</dbReference>
<name>U4UQ40_DENPD</name>
<reference evidence="3 4" key="1">
    <citation type="journal article" date="2013" name="Genome Biol.">
        <title>Draft genome of the mountain pine beetle, Dendroctonus ponderosae Hopkins, a major forest pest.</title>
        <authorList>
            <person name="Keeling C.I."/>
            <person name="Yuen M.M."/>
            <person name="Liao N.Y."/>
            <person name="Docking T.R."/>
            <person name="Chan S.K."/>
            <person name="Taylor G.A."/>
            <person name="Palmquist D.L."/>
            <person name="Jackman S.D."/>
            <person name="Nguyen A."/>
            <person name="Li M."/>
            <person name="Henderson H."/>
            <person name="Janes J.K."/>
            <person name="Zhao Y."/>
            <person name="Pandoh P."/>
            <person name="Moore R."/>
            <person name="Sperling F.A."/>
            <person name="Huber D.P."/>
            <person name="Birol I."/>
            <person name="Jones S.J."/>
            <person name="Bohlmann J."/>
        </authorList>
    </citation>
    <scope>NUCLEOTIDE SEQUENCE</scope>
</reference>
<accession>U4UQ40</accession>
<dbReference type="InterPro" id="IPR000477">
    <property type="entry name" value="RT_dom"/>
</dbReference>
<feature type="compositionally biased region" description="Low complexity" evidence="1">
    <location>
        <begin position="170"/>
        <end position="185"/>
    </location>
</feature>
<proteinExistence type="predicted"/>
<evidence type="ECO:0000313" key="4">
    <source>
        <dbReference type="Proteomes" id="UP000030742"/>
    </source>
</evidence>
<gene>
    <name evidence="3" type="ORF">D910_09573</name>
</gene>
<evidence type="ECO:0000313" key="3">
    <source>
        <dbReference type="EMBL" id="ERL92256.1"/>
    </source>
</evidence>
<dbReference type="AlphaFoldDB" id="U4UQ40"/>
<dbReference type="EMBL" id="KB632317">
    <property type="protein sequence ID" value="ERL92256.1"/>
    <property type="molecule type" value="Genomic_DNA"/>
</dbReference>
<feature type="domain" description="Reverse transcriptase" evidence="2">
    <location>
        <begin position="39"/>
        <end position="122"/>
    </location>
</feature>
<sequence>MVILRRLLRKTNEFDLLPPEQFGFRRKHSTELQLLKIQVGKITEAGVPQGVVLTPKPYKIFISHIPRTANTSLALFADDTPLMSSSWRKENVRQNLQLTADELQKWYIKWQVNVKATRSQAIIIRRERDKIAGNINLDRSEVQWASNKTNNDPFEELRKAVEYIPEENEVQVPDGPTGPTGQTGQ</sequence>
<evidence type="ECO:0000256" key="1">
    <source>
        <dbReference type="SAM" id="MobiDB-lite"/>
    </source>
</evidence>
<organism evidence="3 4">
    <name type="scientific">Dendroctonus ponderosae</name>
    <name type="common">Mountain pine beetle</name>
    <dbReference type="NCBI Taxonomy" id="77166"/>
    <lineage>
        <taxon>Eukaryota</taxon>
        <taxon>Metazoa</taxon>
        <taxon>Ecdysozoa</taxon>
        <taxon>Arthropoda</taxon>
        <taxon>Hexapoda</taxon>
        <taxon>Insecta</taxon>
        <taxon>Pterygota</taxon>
        <taxon>Neoptera</taxon>
        <taxon>Endopterygota</taxon>
        <taxon>Coleoptera</taxon>
        <taxon>Polyphaga</taxon>
        <taxon>Cucujiformia</taxon>
        <taxon>Curculionidae</taxon>
        <taxon>Scolytinae</taxon>
        <taxon>Dendroctonus</taxon>
    </lineage>
</organism>
<protein>
    <recommendedName>
        <fullName evidence="2">Reverse transcriptase domain-containing protein</fullName>
    </recommendedName>
</protein>
<feature type="region of interest" description="Disordered" evidence="1">
    <location>
        <begin position="166"/>
        <end position="185"/>
    </location>
</feature>
<evidence type="ECO:0000259" key="2">
    <source>
        <dbReference type="Pfam" id="PF00078"/>
    </source>
</evidence>
<dbReference type="Proteomes" id="UP000030742">
    <property type="component" value="Unassembled WGS sequence"/>
</dbReference>